<dbReference type="InterPro" id="IPR036761">
    <property type="entry name" value="TTHA0802/YceI-like_sf"/>
</dbReference>
<dbReference type="SMART" id="SM00867">
    <property type="entry name" value="YceI"/>
    <property type="match status" value="1"/>
</dbReference>
<dbReference type="PANTHER" id="PTHR34406:SF1">
    <property type="entry name" value="PROTEIN YCEI"/>
    <property type="match status" value="1"/>
</dbReference>
<evidence type="ECO:0000313" key="4">
    <source>
        <dbReference type="Proteomes" id="UP000282184"/>
    </source>
</evidence>
<reference evidence="3 4" key="1">
    <citation type="submission" date="2018-12" db="EMBL/GenBank/DDBJ databases">
        <title>Hymenobacter gummosus sp. nov., isolated from a spring.</title>
        <authorList>
            <person name="Nie L."/>
        </authorList>
    </citation>
    <scope>NUCLEOTIDE SEQUENCE [LARGE SCALE GENOMIC DNA]</scope>
    <source>
        <strain evidence="3 4">KCTC 52166</strain>
    </source>
</reference>
<dbReference type="OrthoDB" id="951410at2"/>
<dbReference type="EMBL" id="RXOF01000014">
    <property type="protein sequence ID" value="RTQ46729.1"/>
    <property type="molecule type" value="Genomic_DNA"/>
</dbReference>
<name>A0A431TXP2_9BACT</name>
<evidence type="ECO:0000259" key="2">
    <source>
        <dbReference type="SMART" id="SM00867"/>
    </source>
</evidence>
<dbReference type="Pfam" id="PF04264">
    <property type="entry name" value="YceI"/>
    <property type="match status" value="1"/>
</dbReference>
<sequence length="215" mass="22581">MKKLLLSLTAAAALLTLPAFTPAPTPAAPPAAARKAAPEPYAVQQNLSGVGWRAKKVGGAHNGAVPVKEGTVQVQGKQIVGGSFTFAMDGLTVEDTDSPRLLSHLKSDDFFSTAKHPTATFVITSVKPTKADDRGNNADVTGNLTIKGITKSITFPAKTGVKDGLASASGTATIDRTQFDIKYRSKSLLETAADKVIDDNFIISFNINAKKEVRS</sequence>
<feature type="signal peptide" evidence="1">
    <location>
        <begin position="1"/>
        <end position="27"/>
    </location>
</feature>
<dbReference type="InterPro" id="IPR007372">
    <property type="entry name" value="Lipid/polyisoprenoid-bd_YceI"/>
</dbReference>
<keyword evidence="1" id="KW-0732">Signal</keyword>
<dbReference type="PANTHER" id="PTHR34406">
    <property type="entry name" value="PROTEIN YCEI"/>
    <property type="match status" value="1"/>
</dbReference>
<feature type="domain" description="Lipid/polyisoprenoid-binding YceI-like" evidence="2">
    <location>
        <begin position="40"/>
        <end position="210"/>
    </location>
</feature>
<dbReference type="RefSeq" id="WP_126695049.1">
    <property type="nucleotide sequence ID" value="NZ_RXOF01000014.1"/>
</dbReference>
<dbReference type="SUPFAM" id="SSF101874">
    <property type="entry name" value="YceI-like"/>
    <property type="match status" value="1"/>
</dbReference>
<accession>A0A431TXP2</accession>
<protein>
    <submittedName>
        <fullName evidence="3">YceI family protein</fullName>
    </submittedName>
</protein>
<comment type="caution">
    <text evidence="3">The sequence shown here is derived from an EMBL/GenBank/DDBJ whole genome shotgun (WGS) entry which is preliminary data.</text>
</comment>
<feature type="chain" id="PRO_5019539552" evidence="1">
    <location>
        <begin position="28"/>
        <end position="215"/>
    </location>
</feature>
<evidence type="ECO:0000256" key="1">
    <source>
        <dbReference type="SAM" id="SignalP"/>
    </source>
</evidence>
<organism evidence="3 4">
    <name type="scientific">Hymenobacter gummosus</name>
    <dbReference type="NCBI Taxonomy" id="1776032"/>
    <lineage>
        <taxon>Bacteria</taxon>
        <taxon>Pseudomonadati</taxon>
        <taxon>Bacteroidota</taxon>
        <taxon>Cytophagia</taxon>
        <taxon>Cytophagales</taxon>
        <taxon>Hymenobacteraceae</taxon>
        <taxon>Hymenobacter</taxon>
    </lineage>
</organism>
<dbReference type="AlphaFoldDB" id="A0A431TXP2"/>
<evidence type="ECO:0000313" key="3">
    <source>
        <dbReference type="EMBL" id="RTQ46729.1"/>
    </source>
</evidence>
<proteinExistence type="predicted"/>
<dbReference type="Gene3D" id="2.40.128.110">
    <property type="entry name" value="Lipid/polyisoprenoid-binding, YceI-like"/>
    <property type="match status" value="1"/>
</dbReference>
<keyword evidence="4" id="KW-1185">Reference proteome</keyword>
<gene>
    <name evidence="3" type="ORF">EJV47_20355</name>
</gene>
<dbReference type="Proteomes" id="UP000282184">
    <property type="component" value="Unassembled WGS sequence"/>
</dbReference>